<protein>
    <recommendedName>
        <fullName evidence="2">UPF0125 protein DX912_05775</fullName>
    </recommendedName>
</protein>
<dbReference type="Gene3D" id="3.10.20.280">
    <property type="entry name" value="RnfH-like"/>
    <property type="match status" value="1"/>
</dbReference>
<gene>
    <name evidence="3" type="ORF">DX912_05775</name>
</gene>
<dbReference type="EMBL" id="QTJR01000003">
    <property type="protein sequence ID" value="RDY68120.1"/>
    <property type="molecule type" value="Genomic_DNA"/>
</dbReference>
<comment type="similarity">
    <text evidence="1 2">Belongs to the UPF0125 (RnfH) family.</text>
</comment>
<dbReference type="RefSeq" id="WP_115841545.1">
    <property type="nucleotide sequence ID" value="NZ_CP172310.1"/>
</dbReference>
<dbReference type="InterPro" id="IPR037021">
    <property type="entry name" value="RnfH_sf"/>
</dbReference>
<dbReference type="PANTHER" id="PTHR37483:SF1">
    <property type="entry name" value="UPF0125 PROTEIN RATB"/>
    <property type="match status" value="1"/>
</dbReference>
<evidence type="ECO:0000313" key="3">
    <source>
        <dbReference type="EMBL" id="RDY68120.1"/>
    </source>
</evidence>
<comment type="caution">
    <text evidence="3">The sequence shown here is derived from an EMBL/GenBank/DDBJ whole genome shotgun (WGS) entry which is preliminary data.</text>
</comment>
<dbReference type="HAMAP" id="MF_00460">
    <property type="entry name" value="UPF0125_RnfH"/>
    <property type="match status" value="1"/>
</dbReference>
<dbReference type="AlphaFoldDB" id="A0A3D8VFG1"/>
<evidence type="ECO:0000256" key="1">
    <source>
        <dbReference type="ARBA" id="ARBA00010645"/>
    </source>
</evidence>
<dbReference type="InterPro" id="IPR005346">
    <property type="entry name" value="RnfH"/>
</dbReference>
<dbReference type="SUPFAM" id="SSF54285">
    <property type="entry name" value="MoaD/ThiS"/>
    <property type="match status" value="1"/>
</dbReference>
<dbReference type="NCBIfam" id="NF002490">
    <property type="entry name" value="PRK01777.1"/>
    <property type="match status" value="1"/>
</dbReference>
<sequence length="90" mass="10007">MKVEVVRAWPRRFESVWVELPADATVAQALAASGWKDDADIVACAVFGVRADGETVLHEGDRVELLRPLVADPKDARRRRAESTKTKPRP</sequence>
<accession>A0A3D8VFG1</accession>
<dbReference type="InterPro" id="IPR016155">
    <property type="entry name" value="Mopterin_synth/thiamin_S_b"/>
</dbReference>
<evidence type="ECO:0000313" key="4">
    <source>
        <dbReference type="Proteomes" id="UP000256829"/>
    </source>
</evidence>
<keyword evidence="4" id="KW-1185">Reference proteome</keyword>
<evidence type="ECO:0000256" key="2">
    <source>
        <dbReference type="HAMAP-Rule" id="MF_00460"/>
    </source>
</evidence>
<reference evidence="3 4" key="1">
    <citation type="submission" date="2018-08" db="EMBL/GenBank/DDBJ databases">
        <title>Lysobacter soli KCTC 22011, whole genome shotgun sequence.</title>
        <authorList>
            <person name="Zhang X."/>
            <person name="Feng G."/>
            <person name="Zhu H."/>
        </authorList>
    </citation>
    <scope>NUCLEOTIDE SEQUENCE [LARGE SCALE GENOMIC DNA]</scope>
    <source>
        <strain evidence="3 4">KCTC 22011</strain>
    </source>
</reference>
<proteinExistence type="inferred from homology"/>
<organism evidence="3 4">
    <name type="scientific">Lysobacter soli</name>
    <dbReference type="NCBI Taxonomy" id="453783"/>
    <lineage>
        <taxon>Bacteria</taxon>
        <taxon>Pseudomonadati</taxon>
        <taxon>Pseudomonadota</taxon>
        <taxon>Gammaproteobacteria</taxon>
        <taxon>Lysobacterales</taxon>
        <taxon>Lysobacteraceae</taxon>
        <taxon>Lysobacter</taxon>
    </lineage>
</organism>
<name>A0A3D8VFG1_9GAMM</name>
<dbReference type="PANTHER" id="PTHR37483">
    <property type="entry name" value="UPF0125 PROTEIN RATB"/>
    <property type="match status" value="1"/>
</dbReference>
<dbReference type="Proteomes" id="UP000256829">
    <property type="component" value="Unassembled WGS sequence"/>
</dbReference>
<dbReference type="Pfam" id="PF03658">
    <property type="entry name" value="Ub-RnfH"/>
    <property type="match status" value="1"/>
</dbReference>